<dbReference type="EnsemblMetazoa" id="XM_022810874">
    <property type="protein sequence ID" value="XP_022666609"/>
    <property type="gene ID" value="LOC111252648"/>
</dbReference>
<evidence type="ECO:0000313" key="3">
    <source>
        <dbReference type="EnsemblMetazoa" id="XP_022666609"/>
    </source>
</evidence>
<proteinExistence type="predicted"/>
<dbReference type="GeneID" id="111252648"/>
<feature type="region of interest" description="Disordered" evidence="1">
    <location>
        <begin position="310"/>
        <end position="337"/>
    </location>
</feature>
<evidence type="ECO:0000259" key="2">
    <source>
        <dbReference type="Pfam" id="PF14916"/>
    </source>
</evidence>
<feature type="compositionally biased region" description="Polar residues" evidence="1">
    <location>
        <begin position="36"/>
        <end position="64"/>
    </location>
</feature>
<keyword evidence="4" id="KW-1185">Reference proteome</keyword>
<dbReference type="InterPro" id="IPR039496">
    <property type="entry name" value="CCDC92/74_N"/>
</dbReference>
<feature type="compositionally biased region" description="Polar residues" evidence="1">
    <location>
        <begin position="316"/>
        <end position="330"/>
    </location>
</feature>
<evidence type="ECO:0000313" key="4">
    <source>
        <dbReference type="Proteomes" id="UP000594260"/>
    </source>
</evidence>
<dbReference type="RefSeq" id="XP_022666609.1">
    <property type="nucleotide sequence ID" value="XM_022810874.1"/>
</dbReference>
<sequence>MPQHNGTGGCSTSGCHCNTGYGCSRNASEDYKKTTNRPTAYQATTVAKSPQTKRTPMATCSQWSTEEESPSHPVPRLTPTSPSPTRSPPDRNKTKGNSIGQGEPVDGGGASDLGAPNLRGGEQGRRIFRERFHTMTTIDNDSSSGEDQDEEARIIKENPLVLVKQASELLEDELDEMGSIDSDSTAQDALVALQVKLHSAKNDLLFVQGHHKMTLRGLHREVERLQKSVRELQFALITQGLTLVDEEAYQKRLRQLETSLNYWSTRGSTDIRNCTPPQAPRTPQHRRKMLRLPLLVSRMLTMSAYKKKPPVANAAACTQQASPKSRQVAQARNKERA</sequence>
<accession>A0A7M7MID8</accession>
<protein>
    <recommendedName>
        <fullName evidence="2">CCDC92/74 N-terminal domain-containing protein</fullName>
    </recommendedName>
</protein>
<reference evidence="3" key="1">
    <citation type="submission" date="2021-01" db="UniProtKB">
        <authorList>
            <consortium name="EnsemblMetazoa"/>
        </authorList>
    </citation>
    <scope>IDENTIFICATION</scope>
</reference>
<dbReference type="AlphaFoldDB" id="A0A7M7MID8"/>
<feature type="domain" description="CCDC92/74 N-terminal" evidence="2">
    <location>
        <begin position="195"/>
        <end position="237"/>
    </location>
</feature>
<feature type="region of interest" description="Disordered" evidence="1">
    <location>
        <begin position="26"/>
        <end position="121"/>
    </location>
</feature>
<evidence type="ECO:0000256" key="1">
    <source>
        <dbReference type="SAM" id="MobiDB-lite"/>
    </source>
</evidence>
<organism evidence="3 4">
    <name type="scientific">Varroa destructor</name>
    <name type="common">Honeybee mite</name>
    <dbReference type="NCBI Taxonomy" id="109461"/>
    <lineage>
        <taxon>Eukaryota</taxon>
        <taxon>Metazoa</taxon>
        <taxon>Ecdysozoa</taxon>
        <taxon>Arthropoda</taxon>
        <taxon>Chelicerata</taxon>
        <taxon>Arachnida</taxon>
        <taxon>Acari</taxon>
        <taxon>Parasitiformes</taxon>
        <taxon>Mesostigmata</taxon>
        <taxon>Gamasina</taxon>
        <taxon>Dermanyssoidea</taxon>
        <taxon>Varroidae</taxon>
        <taxon>Varroa</taxon>
    </lineage>
</organism>
<dbReference type="Pfam" id="PF14916">
    <property type="entry name" value="CCDC92"/>
    <property type="match status" value="1"/>
</dbReference>
<dbReference type="Proteomes" id="UP000594260">
    <property type="component" value="Unplaced"/>
</dbReference>
<name>A0A7M7MID8_VARDE</name>